<dbReference type="PANTHER" id="PTHR30194:SF3">
    <property type="entry name" value="CROSSOVER JUNCTION ENDODEOXYRIBONUCLEASE RUVC"/>
    <property type="match status" value="1"/>
</dbReference>
<dbReference type="InterPro" id="IPR036397">
    <property type="entry name" value="RNaseH_sf"/>
</dbReference>
<gene>
    <name evidence="13" type="primary">ruvC</name>
    <name evidence="15" type="ORF">A2982_03255</name>
</gene>
<dbReference type="GO" id="GO:0008821">
    <property type="term" value="F:crossover junction DNA endonuclease activity"/>
    <property type="evidence" value="ECO:0007669"/>
    <property type="project" value="UniProtKB-UniRule"/>
</dbReference>
<comment type="cofactor">
    <cofactor evidence="13">
        <name>Mg(2+)</name>
        <dbReference type="ChEBI" id="CHEBI:18420"/>
    </cofactor>
    <text evidence="13">Binds 2 Mg(2+) ion per subunit.</text>
</comment>
<accession>A0A1F4V3S8</accession>
<keyword evidence="9 13" id="KW-0238">DNA-binding</keyword>
<dbReference type="NCBIfam" id="TIGR00228">
    <property type="entry name" value="ruvC"/>
    <property type="match status" value="1"/>
</dbReference>
<dbReference type="EMBL" id="MEVH01000013">
    <property type="protein sequence ID" value="OGC51808.1"/>
    <property type="molecule type" value="Genomic_DNA"/>
</dbReference>
<evidence type="ECO:0000256" key="6">
    <source>
        <dbReference type="ARBA" id="ARBA00022763"/>
    </source>
</evidence>
<comment type="catalytic activity">
    <reaction evidence="12 13">
        <text>Endonucleolytic cleavage at a junction such as a reciprocal single-stranded crossover between two homologous DNA duplexes (Holliday junction).</text>
        <dbReference type="EC" id="3.1.21.10"/>
    </reaction>
</comment>
<evidence type="ECO:0000256" key="10">
    <source>
        <dbReference type="ARBA" id="ARBA00023172"/>
    </source>
</evidence>
<comment type="subcellular location">
    <subcellularLocation>
        <location evidence="13">Cytoplasm</location>
    </subcellularLocation>
</comment>
<evidence type="ECO:0000256" key="9">
    <source>
        <dbReference type="ARBA" id="ARBA00023125"/>
    </source>
</evidence>
<keyword evidence="8 13" id="KW-0460">Magnesium</keyword>
<sequence>MIILGIDPGTATTGWGVVQHKKAGKKQKPDGSLFSLVGFGCITTKPDKDMPLRLLELKRALKKVIKSYKPDSLVVERIFFGQNSSSAITVGQARGVIMLVAAEENLRLFEYTGLEVKSTISAYGRATKKQVQIGVRRILKVRSLPKPKDQSGKPVWQFRDDAYDAAAAAIHHIISIGNKSSRL</sequence>
<evidence type="ECO:0000256" key="13">
    <source>
        <dbReference type="HAMAP-Rule" id="MF_00034"/>
    </source>
</evidence>
<dbReference type="GO" id="GO:0005737">
    <property type="term" value="C:cytoplasm"/>
    <property type="evidence" value="ECO:0007669"/>
    <property type="project" value="UniProtKB-SubCell"/>
</dbReference>
<dbReference type="STRING" id="1802624.A2982_03255"/>
<dbReference type="HAMAP" id="MF_00034">
    <property type="entry name" value="RuvC"/>
    <property type="match status" value="1"/>
</dbReference>
<dbReference type="GO" id="GO:0000287">
    <property type="term" value="F:magnesium ion binding"/>
    <property type="evidence" value="ECO:0007669"/>
    <property type="project" value="UniProtKB-UniRule"/>
</dbReference>
<feature type="active site" evidence="13">
    <location>
        <position position="76"/>
    </location>
</feature>
<comment type="function">
    <text evidence="13">The RuvA-RuvB-RuvC complex processes Holliday junction (HJ) DNA during genetic recombination and DNA repair. Endonuclease that resolves HJ intermediates. Cleaves cruciform DNA by making single-stranded nicks across the HJ at symmetrical positions within the homologous arms, yielding a 5'-phosphate and a 3'-hydroxyl group; requires a central core of homology in the junction. The consensus cleavage sequence is 5'-(A/T)TT(C/G)-3'. Cleavage occurs on the 3'-side of the TT dinucleotide at the point of strand exchange. HJ branch migration catalyzed by RuvA-RuvB allows RuvC to scan DNA until it finds its consensus sequence, where it cleaves and resolves the cruciform DNA.</text>
</comment>
<feature type="binding site" evidence="13">
    <location>
        <position position="7"/>
    </location>
    <ligand>
        <name>Mg(2+)</name>
        <dbReference type="ChEBI" id="CHEBI:18420"/>
        <label>1</label>
    </ligand>
</feature>
<dbReference type="AlphaFoldDB" id="A0A1F4V3S8"/>
<dbReference type="CDD" id="cd16962">
    <property type="entry name" value="RuvC"/>
    <property type="match status" value="1"/>
</dbReference>
<dbReference type="GO" id="GO:0006281">
    <property type="term" value="P:DNA repair"/>
    <property type="evidence" value="ECO:0007669"/>
    <property type="project" value="UniProtKB-UniRule"/>
</dbReference>
<feature type="binding site" evidence="13">
    <location>
        <position position="76"/>
    </location>
    <ligand>
        <name>Mg(2+)</name>
        <dbReference type="ChEBI" id="CHEBI:18420"/>
        <label>2</label>
    </ligand>
</feature>
<dbReference type="Gene3D" id="3.30.420.10">
    <property type="entry name" value="Ribonuclease H-like superfamily/Ribonuclease H"/>
    <property type="match status" value="1"/>
</dbReference>
<keyword evidence="2 13" id="KW-0963">Cytoplasm</keyword>
<dbReference type="Proteomes" id="UP000178771">
    <property type="component" value="Unassembled WGS sequence"/>
</dbReference>
<proteinExistence type="inferred from homology"/>
<evidence type="ECO:0000256" key="7">
    <source>
        <dbReference type="ARBA" id="ARBA00022801"/>
    </source>
</evidence>
<organism evidence="15 16">
    <name type="scientific">candidate division WWE3 bacterium RIFCSPLOWO2_01_FULL_39_13</name>
    <dbReference type="NCBI Taxonomy" id="1802624"/>
    <lineage>
        <taxon>Bacteria</taxon>
        <taxon>Katanobacteria</taxon>
    </lineage>
</organism>
<evidence type="ECO:0000256" key="14">
    <source>
        <dbReference type="NCBIfam" id="TIGR00228"/>
    </source>
</evidence>
<protein>
    <recommendedName>
        <fullName evidence="13 14">Crossover junction endodeoxyribonuclease RuvC</fullName>
        <ecNumber evidence="13 14">3.1.21.10</ecNumber>
    </recommendedName>
    <alternativeName>
        <fullName evidence="13">Holliday junction nuclease RuvC</fullName>
    </alternativeName>
    <alternativeName>
        <fullName evidence="13">Holliday junction resolvase RuvC</fullName>
    </alternativeName>
</protein>
<evidence type="ECO:0000256" key="8">
    <source>
        <dbReference type="ARBA" id="ARBA00022842"/>
    </source>
</evidence>
<evidence type="ECO:0000256" key="11">
    <source>
        <dbReference type="ARBA" id="ARBA00023204"/>
    </source>
</evidence>
<evidence type="ECO:0000256" key="2">
    <source>
        <dbReference type="ARBA" id="ARBA00022490"/>
    </source>
</evidence>
<dbReference type="InterPro" id="IPR002176">
    <property type="entry name" value="X-over_junc_endoDNase_RuvC"/>
</dbReference>
<evidence type="ECO:0000256" key="4">
    <source>
        <dbReference type="ARBA" id="ARBA00022723"/>
    </source>
</evidence>
<feature type="active site" evidence="13">
    <location>
        <position position="7"/>
    </location>
</feature>
<keyword evidence="4 13" id="KW-0479">Metal-binding</keyword>
<keyword evidence="5 13" id="KW-0255">Endonuclease</keyword>
<dbReference type="GO" id="GO:0048476">
    <property type="term" value="C:Holliday junction resolvase complex"/>
    <property type="evidence" value="ECO:0007669"/>
    <property type="project" value="UniProtKB-UniRule"/>
</dbReference>
<keyword evidence="7 13" id="KW-0378">Hydrolase</keyword>
<dbReference type="FunFam" id="3.30.420.10:FF:000002">
    <property type="entry name" value="Crossover junction endodeoxyribonuclease RuvC"/>
    <property type="match status" value="1"/>
</dbReference>
<reference evidence="15 16" key="1">
    <citation type="journal article" date="2016" name="Nat. Commun.">
        <title>Thousands of microbial genomes shed light on interconnected biogeochemical processes in an aquifer system.</title>
        <authorList>
            <person name="Anantharaman K."/>
            <person name="Brown C.T."/>
            <person name="Hug L.A."/>
            <person name="Sharon I."/>
            <person name="Castelle C.J."/>
            <person name="Probst A.J."/>
            <person name="Thomas B.C."/>
            <person name="Singh A."/>
            <person name="Wilkins M.J."/>
            <person name="Karaoz U."/>
            <person name="Brodie E.L."/>
            <person name="Williams K.H."/>
            <person name="Hubbard S.S."/>
            <person name="Banfield J.F."/>
        </authorList>
    </citation>
    <scope>NUCLEOTIDE SEQUENCE [LARGE SCALE GENOMIC DNA]</scope>
</reference>
<evidence type="ECO:0000256" key="5">
    <source>
        <dbReference type="ARBA" id="ARBA00022759"/>
    </source>
</evidence>
<dbReference type="Pfam" id="PF02075">
    <property type="entry name" value="RuvC"/>
    <property type="match status" value="1"/>
</dbReference>
<evidence type="ECO:0000313" key="15">
    <source>
        <dbReference type="EMBL" id="OGC51808.1"/>
    </source>
</evidence>
<dbReference type="GO" id="GO:0003677">
    <property type="term" value="F:DNA binding"/>
    <property type="evidence" value="ECO:0007669"/>
    <property type="project" value="UniProtKB-KW"/>
</dbReference>
<dbReference type="PANTHER" id="PTHR30194">
    <property type="entry name" value="CROSSOVER JUNCTION ENDODEOXYRIBONUCLEASE RUVC"/>
    <property type="match status" value="1"/>
</dbReference>
<name>A0A1F4V3S8_UNCKA</name>
<dbReference type="SUPFAM" id="SSF53098">
    <property type="entry name" value="Ribonuclease H-like"/>
    <property type="match status" value="1"/>
</dbReference>
<comment type="caution">
    <text evidence="15">The sequence shown here is derived from an EMBL/GenBank/DDBJ whole genome shotgun (WGS) entry which is preliminary data.</text>
</comment>
<keyword evidence="10 13" id="KW-0233">DNA recombination</keyword>
<evidence type="ECO:0000256" key="3">
    <source>
        <dbReference type="ARBA" id="ARBA00022722"/>
    </source>
</evidence>
<dbReference type="GO" id="GO:0006310">
    <property type="term" value="P:DNA recombination"/>
    <property type="evidence" value="ECO:0007669"/>
    <property type="project" value="UniProtKB-UniRule"/>
</dbReference>
<keyword evidence="6 13" id="KW-0227">DNA damage</keyword>
<feature type="binding site" evidence="13">
    <location>
        <position position="161"/>
    </location>
    <ligand>
        <name>Mg(2+)</name>
        <dbReference type="ChEBI" id="CHEBI:18420"/>
        <label>1</label>
    </ligand>
</feature>
<evidence type="ECO:0000313" key="16">
    <source>
        <dbReference type="Proteomes" id="UP000178771"/>
    </source>
</evidence>
<dbReference type="EC" id="3.1.21.10" evidence="13 14"/>
<keyword evidence="11 13" id="KW-0234">DNA repair</keyword>
<dbReference type="PRINTS" id="PR00696">
    <property type="entry name" value="RSOLVASERUVC"/>
</dbReference>
<keyword evidence="3 13" id="KW-0540">Nuclease</keyword>
<evidence type="ECO:0000256" key="1">
    <source>
        <dbReference type="ARBA" id="ARBA00009518"/>
    </source>
</evidence>
<comment type="similarity">
    <text evidence="1 13">Belongs to the RuvC family.</text>
</comment>
<evidence type="ECO:0000256" key="12">
    <source>
        <dbReference type="ARBA" id="ARBA00029354"/>
    </source>
</evidence>
<feature type="active site" evidence="13">
    <location>
        <position position="161"/>
    </location>
</feature>
<comment type="subunit">
    <text evidence="13">Homodimer which binds Holliday junction (HJ) DNA. The HJ becomes 2-fold symmetrical on binding to RuvC with unstacked arms; it has a different conformation from HJ DNA in complex with RuvA. In the full resolvosome a probable DNA-RuvA(4)-RuvB(12)-RuvC(2) complex forms which resolves the HJ.</text>
</comment>
<dbReference type="InterPro" id="IPR012337">
    <property type="entry name" value="RNaseH-like_sf"/>
</dbReference>